<dbReference type="EMBL" id="JAARRM010000002">
    <property type="protein sequence ID" value="MBC1521429.1"/>
    <property type="molecule type" value="Genomic_DNA"/>
</dbReference>
<reference evidence="1 2" key="1">
    <citation type="submission" date="2020-03" db="EMBL/GenBank/DDBJ databases">
        <title>Soil Listeria distribution.</title>
        <authorList>
            <person name="Liao J."/>
            <person name="Wiedmann M."/>
        </authorList>
    </citation>
    <scope>NUCLEOTIDE SEQUENCE [LARGE SCALE GENOMIC DNA]</scope>
    <source>
        <strain evidence="1 2">FSL L7-1507</strain>
    </source>
</reference>
<accession>A0A841ZL65</accession>
<dbReference type="Proteomes" id="UP000559885">
    <property type="component" value="Unassembled WGS sequence"/>
</dbReference>
<organism evidence="1 2">
    <name type="scientific">Listeria aquatica</name>
    <dbReference type="NCBI Taxonomy" id="1494960"/>
    <lineage>
        <taxon>Bacteria</taxon>
        <taxon>Bacillati</taxon>
        <taxon>Bacillota</taxon>
        <taxon>Bacilli</taxon>
        <taxon>Bacillales</taxon>
        <taxon>Listeriaceae</taxon>
        <taxon>Listeria</taxon>
    </lineage>
</organism>
<dbReference type="RefSeq" id="WP_185373341.1">
    <property type="nucleotide sequence ID" value="NZ_JAARRM010000002.1"/>
</dbReference>
<name>A0A841ZL65_9LIST</name>
<protein>
    <submittedName>
        <fullName evidence="1">Uncharacterized protein</fullName>
    </submittedName>
</protein>
<proteinExistence type="predicted"/>
<evidence type="ECO:0000313" key="1">
    <source>
        <dbReference type="EMBL" id="MBC1521429.1"/>
    </source>
</evidence>
<comment type="caution">
    <text evidence="1">The sequence shown here is derived from an EMBL/GenBank/DDBJ whole genome shotgun (WGS) entry which is preliminary data.</text>
</comment>
<evidence type="ECO:0000313" key="2">
    <source>
        <dbReference type="Proteomes" id="UP000559885"/>
    </source>
</evidence>
<sequence length="91" mass="10824">MKIVKEKKITVDGTIYQLYVFVNEIYTQIRYVLLDGQGRELDRRTISAAKGECFNIAEWASRIHHAKPTIERHLNRIDAWDWEIDSSHYMQ</sequence>
<gene>
    <name evidence="1" type="ORF">HB912_07195</name>
</gene>
<dbReference type="AlphaFoldDB" id="A0A841ZL65"/>